<dbReference type="GO" id="GO:0008422">
    <property type="term" value="F:beta-glucosidase activity"/>
    <property type="evidence" value="ECO:0007669"/>
    <property type="project" value="UniProtKB-ARBA"/>
</dbReference>
<feature type="domain" description="Fibronectin type III-like" evidence="5">
    <location>
        <begin position="578"/>
        <end position="648"/>
    </location>
</feature>
<dbReference type="EMBL" id="FNOU01000006">
    <property type="protein sequence ID" value="SDX73069.1"/>
    <property type="molecule type" value="Genomic_DNA"/>
</dbReference>
<keyword evidence="4" id="KW-0326">Glycosidase</keyword>
<dbReference type="InterPro" id="IPR017853">
    <property type="entry name" value="GH"/>
</dbReference>
<evidence type="ECO:0000313" key="6">
    <source>
        <dbReference type="EMBL" id="SDX73069.1"/>
    </source>
</evidence>
<dbReference type="InterPro" id="IPR001764">
    <property type="entry name" value="Glyco_hydro_3_N"/>
</dbReference>
<keyword evidence="3" id="KW-0119">Carbohydrate metabolism</keyword>
<keyword evidence="2 4" id="KW-0378">Hydrolase</keyword>
<name>A0A1H3E586_EUBBA</name>
<dbReference type="Pfam" id="PF14310">
    <property type="entry name" value="Fn3-like"/>
    <property type="match status" value="1"/>
</dbReference>
<accession>A0A1H3E586</accession>
<evidence type="ECO:0000256" key="3">
    <source>
        <dbReference type="ARBA" id="ARBA00023277"/>
    </source>
</evidence>
<dbReference type="GO" id="GO:0005975">
    <property type="term" value="P:carbohydrate metabolic process"/>
    <property type="evidence" value="ECO:0007669"/>
    <property type="project" value="InterPro"/>
</dbReference>
<dbReference type="InterPro" id="IPR013783">
    <property type="entry name" value="Ig-like_fold"/>
</dbReference>
<dbReference type="PANTHER" id="PTHR42715">
    <property type="entry name" value="BETA-GLUCOSIDASE"/>
    <property type="match status" value="1"/>
</dbReference>
<dbReference type="Proteomes" id="UP000199652">
    <property type="component" value="Unassembled WGS sequence"/>
</dbReference>
<protein>
    <submittedName>
        <fullName evidence="6">Beta-glucosidase</fullName>
    </submittedName>
</protein>
<gene>
    <name evidence="6" type="ORF">SAMN04488579_10679</name>
</gene>
<evidence type="ECO:0000256" key="4">
    <source>
        <dbReference type="RuleBase" id="RU361161"/>
    </source>
</evidence>
<dbReference type="SMART" id="SM01217">
    <property type="entry name" value="Fn3_like"/>
    <property type="match status" value="1"/>
</dbReference>
<dbReference type="RefSeq" id="WP_242873518.1">
    <property type="nucleotide sequence ID" value="NZ_FNOU01000006.1"/>
</dbReference>
<dbReference type="FunFam" id="2.60.40.10:FF:000495">
    <property type="entry name" value="Periplasmic beta-glucosidase"/>
    <property type="match status" value="1"/>
</dbReference>
<evidence type="ECO:0000256" key="2">
    <source>
        <dbReference type="ARBA" id="ARBA00022801"/>
    </source>
</evidence>
<dbReference type="PROSITE" id="PS00775">
    <property type="entry name" value="GLYCOSYL_HYDROL_F3"/>
    <property type="match status" value="1"/>
</dbReference>
<dbReference type="InterPro" id="IPR036881">
    <property type="entry name" value="Glyco_hydro_3_C_sf"/>
</dbReference>
<dbReference type="SUPFAM" id="SSF51445">
    <property type="entry name" value="(Trans)glycosidases"/>
    <property type="match status" value="1"/>
</dbReference>
<reference evidence="7" key="1">
    <citation type="submission" date="2016-10" db="EMBL/GenBank/DDBJ databases">
        <authorList>
            <person name="Varghese N."/>
            <person name="Submissions S."/>
        </authorList>
    </citation>
    <scope>NUCLEOTIDE SEQUENCE [LARGE SCALE GENOMIC DNA]</scope>
    <source>
        <strain evidence="7">VPI 5359</strain>
    </source>
</reference>
<dbReference type="Pfam" id="PF00933">
    <property type="entry name" value="Glyco_hydro_3"/>
    <property type="match status" value="1"/>
</dbReference>
<dbReference type="Gene3D" id="3.20.20.300">
    <property type="entry name" value="Glycoside hydrolase, family 3, N-terminal domain"/>
    <property type="match status" value="1"/>
</dbReference>
<dbReference type="Gene3D" id="3.40.50.1700">
    <property type="entry name" value="Glycoside hydrolase family 3 C-terminal domain"/>
    <property type="match status" value="1"/>
</dbReference>
<dbReference type="STRING" id="1528.SAMN04488579_10679"/>
<dbReference type="InterPro" id="IPR050288">
    <property type="entry name" value="Cellulose_deg_GH3"/>
</dbReference>
<organism evidence="6 7">
    <name type="scientific">Eubacterium barkeri</name>
    <name type="common">Clostridium barkeri</name>
    <dbReference type="NCBI Taxonomy" id="1528"/>
    <lineage>
        <taxon>Bacteria</taxon>
        <taxon>Bacillati</taxon>
        <taxon>Bacillota</taxon>
        <taxon>Clostridia</taxon>
        <taxon>Eubacteriales</taxon>
        <taxon>Eubacteriaceae</taxon>
        <taxon>Eubacterium</taxon>
    </lineage>
</organism>
<dbReference type="PRINTS" id="PR00133">
    <property type="entry name" value="GLHYDRLASE3"/>
</dbReference>
<dbReference type="SUPFAM" id="SSF52279">
    <property type="entry name" value="Beta-D-glucan exohydrolase, C-terminal domain"/>
    <property type="match status" value="1"/>
</dbReference>
<evidence type="ECO:0000259" key="5">
    <source>
        <dbReference type="SMART" id="SM01217"/>
    </source>
</evidence>
<comment type="similarity">
    <text evidence="1 4">Belongs to the glycosyl hydrolase 3 family.</text>
</comment>
<evidence type="ECO:0000313" key="7">
    <source>
        <dbReference type="Proteomes" id="UP000199652"/>
    </source>
</evidence>
<dbReference type="InterPro" id="IPR026891">
    <property type="entry name" value="Fn3-like"/>
</dbReference>
<dbReference type="InterPro" id="IPR002772">
    <property type="entry name" value="Glyco_hydro_3_C"/>
</dbReference>
<dbReference type="InterPro" id="IPR036962">
    <property type="entry name" value="Glyco_hydro_3_N_sf"/>
</dbReference>
<sequence>MTLKQQASLCSGKNDWETEAYEDLGIPAVVMSDGPNGMRVEKPREGFNAADSYPSTCFPTAGLSACSWNTALISEMAAAIAKEAKKLGVDLILGPGLNIKRSPLCGRNFEYYSEDPLLSGQLASAFVKGAAAESVGCTLKHFVANNQETRRMTVDAHIDERTLREIYLKGFEIAIKNSHPMAVMSAYNAVNGTFMSQNKALITDVLRREWGFDGIVMTDWNGVYNRVKGVKAGVDLEMPGSGGVGDQQVACAIQNGTLRKSSLNALVERNIDFALTVAKHREQWEESSGAVDYEAQHALARRIAEESIVLLKNEGNLLPITKDKYKKVAIIGKMAFDPRIQGAGSSKINEISIDTPYEALTKSLESGIEIVSSQGYSDSDTERNGCLMAEAQTLATHADVVLLFVGLPAQWESEGYDRGDMALPKNQQDLITTISQANPHTVLIYMNGGALDLAEGDAAQAIIEAWLGGESVGSALSGILTGKVNPSGHLAESIPFRLQDTGCYDSFPGDGNTAVYGEGIFVGYRHYDHVHCPVRYPFGFGLSYTTFEYTDLDIQSLGNNIFRIGCRVKNTGEVKGKTVVQVYTGQKSPKIMRPIRELRAFKKVALNPGEAVTLTFELEEDAFTYYNAREKKWCTEGGVHTIEVGESSRELPLVSDVEITRNYIPTITKYSYLGDILDHPKGPRVFEVIAREMEQLTGENIMDLQGFAKTMFYSTPICKLTTASHGLIAPRTIELLIEYLNNGDLTDTFTMDRLKVGDEGAGGTSRGLIAGIFDWVGKIMKGNVATVYSVEDKMSVLLNNPDTRGVLARYCPEDILDGEQLRVAARMGLTLRRIQKLVPQDIFPETLLEEINTNLKEIKKEI</sequence>
<dbReference type="Gene3D" id="2.60.40.10">
    <property type="entry name" value="Immunoglobulins"/>
    <property type="match status" value="1"/>
</dbReference>
<dbReference type="PANTHER" id="PTHR42715:SF10">
    <property type="entry name" value="BETA-GLUCOSIDASE"/>
    <property type="match status" value="1"/>
</dbReference>
<dbReference type="AlphaFoldDB" id="A0A1H3E586"/>
<dbReference type="Pfam" id="PF01915">
    <property type="entry name" value="Glyco_hydro_3_C"/>
    <property type="match status" value="1"/>
</dbReference>
<keyword evidence="7" id="KW-1185">Reference proteome</keyword>
<dbReference type="InterPro" id="IPR019800">
    <property type="entry name" value="Glyco_hydro_3_AS"/>
</dbReference>
<evidence type="ECO:0000256" key="1">
    <source>
        <dbReference type="ARBA" id="ARBA00005336"/>
    </source>
</evidence>
<proteinExistence type="inferred from homology"/>